<dbReference type="EMBL" id="MU267688">
    <property type="protein sequence ID" value="KAH7911126.1"/>
    <property type="molecule type" value="Genomic_DNA"/>
</dbReference>
<dbReference type="Proteomes" id="UP000790377">
    <property type="component" value="Unassembled WGS sequence"/>
</dbReference>
<proteinExistence type="predicted"/>
<protein>
    <submittedName>
        <fullName evidence="1">Uncharacterized protein</fullName>
    </submittedName>
</protein>
<gene>
    <name evidence="1" type="ORF">BJ138DRAFT_1151343</name>
</gene>
<comment type="caution">
    <text evidence="1">The sequence shown here is derived from an EMBL/GenBank/DDBJ whole genome shotgun (WGS) entry which is preliminary data.</text>
</comment>
<accession>A0ACB8AD39</accession>
<reference evidence="1" key="1">
    <citation type="journal article" date="2021" name="New Phytol.">
        <title>Evolutionary innovations through gain and loss of genes in the ectomycorrhizal Boletales.</title>
        <authorList>
            <person name="Wu G."/>
            <person name="Miyauchi S."/>
            <person name="Morin E."/>
            <person name="Kuo A."/>
            <person name="Drula E."/>
            <person name="Varga T."/>
            <person name="Kohler A."/>
            <person name="Feng B."/>
            <person name="Cao Y."/>
            <person name="Lipzen A."/>
            <person name="Daum C."/>
            <person name="Hundley H."/>
            <person name="Pangilinan J."/>
            <person name="Johnson J."/>
            <person name="Barry K."/>
            <person name="LaButti K."/>
            <person name="Ng V."/>
            <person name="Ahrendt S."/>
            <person name="Min B."/>
            <person name="Choi I.G."/>
            <person name="Park H."/>
            <person name="Plett J.M."/>
            <person name="Magnuson J."/>
            <person name="Spatafora J.W."/>
            <person name="Nagy L.G."/>
            <person name="Henrissat B."/>
            <person name="Grigoriev I.V."/>
            <person name="Yang Z.L."/>
            <person name="Xu J."/>
            <person name="Martin F.M."/>
        </authorList>
    </citation>
    <scope>NUCLEOTIDE SEQUENCE</scope>
    <source>
        <strain evidence="1">ATCC 28755</strain>
    </source>
</reference>
<evidence type="ECO:0000313" key="2">
    <source>
        <dbReference type="Proteomes" id="UP000790377"/>
    </source>
</evidence>
<keyword evidence="2" id="KW-1185">Reference proteome</keyword>
<sequence>MSASPDLQLDLNIDLNNTYGALFIGFTIASVLFGLTNVQTFLYFQTHRGITFYKIAICYLWILDAMHLAFIAHMIYHYLVNNYANPLVLPYIVWSFQAHIVVDVLIIYAVHLLYVQRLWILSRGRSKILPSIMTFIVVVGSSVAISLIWAVYQIHVFLDFIIIEWSAFLSLSVTCFVDMSIAGSMCYLLYTARTGFVKTDTLISKLISYSLNSGVLTSLCSLCVIMIYAIMPKNFVFLGVDFLAAKLYVNAYLALSNARYYLSTNENRNFPRQADDHGVQINPAPYSERTLVSNDEMSMEAGLISTIQPPPETLKPLIPNRLPVQYHSPTPSRGDSRWWTFRSASAGAESF</sequence>
<name>A0ACB8AD39_9AGAM</name>
<organism evidence="1 2">
    <name type="scientific">Hygrophoropsis aurantiaca</name>
    <dbReference type="NCBI Taxonomy" id="72124"/>
    <lineage>
        <taxon>Eukaryota</taxon>
        <taxon>Fungi</taxon>
        <taxon>Dikarya</taxon>
        <taxon>Basidiomycota</taxon>
        <taxon>Agaricomycotina</taxon>
        <taxon>Agaricomycetes</taxon>
        <taxon>Agaricomycetidae</taxon>
        <taxon>Boletales</taxon>
        <taxon>Coniophorineae</taxon>
        <taxon>Hygrophoropsidaceae</taxon>
        <taxon>Hygrophoropsis</taxon>
    </lineage>
</organism>
<evidence type="ECO:0000313" key="1">
    <source>
        <dbReference type="EMBL" id="KAH7911126.1"/>
    </source>
</evidence>